<dbReference type="Gene3D" id="3.40.1350.10">
    <property type="match status" value="1"/>
</dbReference>
<dbReference type="InterPro" id="IPR011856">
    <property type="entry name" value="tRNA_endonuc-like_dom_sf"/>
</dbReference>
<dbReference type="OrthoDB" id="9812968at2"/>
<dbReference type="SUPFAM" id="SSF52980">
    <property type="entry name" value="Restriction endonuclease-like"/>
    <property type="match status" value="1"/>
</dbReference>
<dbReference type="AlphaFoldDB" id="A0A5B8LX25"/>
<dbReference type="InterPro" id="IPR003509">
    <property type="entry name" value="UPF0102_YraN-like"/>
</dbReference>
<gene>
    <name evidence="3" type="ORF">FPZ08_16595</name>
</gene>
<dbReference type="GO" id="GO:0003676">
    <property type="term" value="F:nucleic acid binding"/>
    <property type="evidence" value="ECO:0007669"/>
    <property type="project" value="InterPro"/>
</dbReference>
<protein>
    <recommendedName>
        <fullName evidence="2">UPF0102 protein FPZ08_16595</fullName>
    </recommendedName>
</protein>
<dbReference type="Pfam" id="PF02021">
    <property type="entry name" value="UPF0102"/>
    <property type="match status" value="1"/>
</dbReference>
<dbReference type="RefSeq" id="WP_146291039.1">
    <property type="nucleotide sequence ID" value="NZ_CP042304.1"/>
</dbReference>
<proteinExistence type="inferred from homology"/>
<keyword evidence="4" id="KW-1185">Reference proteome</keyword>
<evidence type="ECO:0000313" key="4">
    <source>
        <dbReference type="Proteomes" id="UP000315364"/>
    </source>
</evidence>
<dbReference type="PANTHER" id="PTHR34039:SF1">
    <property type="entry name" value="UPF0102 PROTEIN YRAN"/>
    <property type="match status" value="1"/>
</dbReference>
<dbReference type="Proteomes" id="UP000315364">
    <property type="component" value="Chromosome"/>
</dbReference>
<evidence type="ECO:0000256" key="1">
    <source>
        <dbReference type="ARBA" id="ARBA00006738"/>
    </source>
</evidence>
<accession>A0A5B8LX25</accession>
<evidence type="ECO:0000313" key="3">
    <source>
        <dbReference type="EMBL" id="QDZ12224.1"/>
    </source>
</evidence>
<evidence type="ECO:0000256" key="2">
    <source>
        <dbReference type="HAMAP-Rule" id="MF_00048"/>
    </source>
</evidence>
<dbReference type="PANTHER" id="PTHR34039">
    <property type="entry name" value="UPF0102 PROTEIN YRAN"/>
    <property type="match status" value="1"/>
</dbReference>
<dbReference type="EMBL" id="CP042304">
    <property type="protein sequence ID" value="QDZ12224.1"/>
    <property type="molecule type" value="Genomic_DNA"/>
</dbReference>
<dbReference type="HAMAP" id="MF_00048">
    <property type="entry name" value="UPF0102"/>
    <property type="match status" value="1"/>
</dbReference>
<dbReference type="InterPro" id="IPR011335">
    <property type="entry name" value="Restrct_endonuc-II-like"/>
</dbReference>
<sequence>MPPSPSKPKSKARIEAYLGGHRGEALAAWFLRLKLYRIVQRRCKTPVGEIDLIAERFGTTVFIEVKARSVAAREMEALEAVNRSRITRAAQYWLAHHPAKAGTNLRFDVIFLAPGRWPRHVINAFDASS</sequence>
<dbReference type="KEGG" id="dea:FPZ08_16595"/>
<comment type="similarity">
    <text evidence="1 2">Belongs to the UPF0102 family.</text>
</comment>
<dbReference type="NCBIfam" id="NF009151">
    <property type="entry name" value="PRK12497.1-5"/>
    <property type="match status" value="1"/>
</dbReference>
<reference evidence="3 4" key="1">
    <citation type="submission" date="2019-07" db="EMBL/GenBank/DDBJ databases">
        <title>Full genome sequence of Devosia sp. Gsoil 520.</title>
        <authorList>
            <person name="Im W.-T."/>
        </authorList>
    </citation>
    <scope>NUCLEOTIDE SEQUENCE [LARGE SCALE GENOMIC DNA]</scope>
    <source>
        <strain evidence="3 4">Gsoil 520</strain>
    </source>
</reference>
<name>A0A5B8LX25_9HYPH</name>
<organism evidence="3 4">
    <name type="scientific">Devosia ginsengisoli</name>
    <dbReference type="NCBI Taxonomy" id="400770"/>
    <lineage>
        <taxon>Bacteria</taxon>
        <taxon>Pseudomonadati</taxon>
        <taxon>Pseudomonadota</taxon>
        <taxon>Alphaproteobacteria</taxon>
        <taxon>Hyphomicrobiales</taxon>
        <taxon>Devosiaceae</taxon>
        <taxon>Devosia</taxon>
    </lineage>
</organism>